<dbReference type="EMBL" id="JAGEOK010000061">
    <property type="protein sequence ID" value="MBO2445095.1"/>
    <property type="molecule type" value="Genomic_DNA"/>
</dbReference>
<dbReference type="SUPFAM" id="SSF52343">
    <property type="entry name" value="Ferredoxin reductase-like, C-terminal NADP-linked domain"/>
    <property type="match status" value="1"/>
</dbReference>
<comment type="catalytic activity">
    <reaction evidence="12">
        <text>2 nitric oxide + NADH + 2 O2 = 2 nitrate + NAD(+) + H(+)</text>
        <dbReference type="Rhea" id="RHEA:19469"/>
        <dbReference type="ChEBI" id="CHEBI:15378"/>
        <dbReference type="ChEBI" id="CHEBI:15379"/>
        <dbReference type="ChEBI" id="CHEBI:16480"/>
        <dbReference type="ChEBI" id="CHEBI:17632"/>
        <dbReference type="ChEBI" id="CHEBI:57540"/>
        <dbReference type="ChEBI" id="CHEBI:57945"/>
        <dbReference type="EC" id="1.14.12.17"/>
    </reaction>
</comment>
<dbReference type="InterPro" id="IPR001709">
    <property type="entry name" value="Flavoprot_Pyr_Nucl_cyt_Rdtase"/>
</dbReference>
<dbReference type="Proteomes" id="UP000666915">
    <property type="component" value="Unassembled WGS sequence"/>
</dbReference>
<keyword evidence="11" id="KW-0520">NAD</keyword>
<dbReference type="InterPro" id="IPR012292">
    <property type="entry name" value="Globin/Proto"/>
</dbReference>
<dbReference type="SUPFAM" id="SSF46458">
    <property type="entry name" value="Globin-like"/>
    <property type="match status" value="1"/>
</dbReference>
<proteinExistence type="inferred from homology"/>
<evidence type="ECO:0000256" key="1">
    <source>
        <dbReference type="ARBA" id="ARBA00001970"/>
    </source>
</evidence>
<keyword evidence="5 14" id="KW-0561">Oxygen transport</keyword>
<dbReference type="PROSITE" id="PS51384">
    <property type="entry name" value="FAD_FR"/>
    <property type="match status" value="1"/>
</dbReference>
<dbReference type="InterPro" id="IPR009050">
    <property type="entry name" value="Globin-like_sf"/>
</dbReference>
<keyword evidence="8" id="KW-0521">NADP</keyword>
<dbReference type="SUPFAM" id="SSF63380">
    <property type="entry name" value="Riboflavin synthase domain-like"/>
    <property type="match status" value="1"/>
</dbReference>
<protein>
    <recommendedName>
        <fullName evidence="3">nitric oxide dioxygenase</fullName>
        <ecNumber evidence="3">1.14.12.17</ecNumber>
    </recommendedName>
</protein>
<dbReference type="Pfam" id="PF00970">
    <property type="entry name" value="FAD_binding_6"/>
    <property type="match status" value="1"/>
</dbReference>
<feature type="domain" description="FAD-binding FR-type" evidence="16">
    <location>
        <begin position="153"/>
        <end position="263"/>
    </location>
</feature>
<keyword evidence="9" id="KW-0408">Iron</keyword>
<keyword evidence="10" id="KW-0411">Iron-sulfur</keyword>
<organism evidence="17 18">
    <name type="scientific">Actinomadura nitritigenes</name>
    <dbReference type="NCBI Taxonomy" id="134602"/>
    <lineage>
        <taxon>Bacteria</taxon>
        <taxon>Bacillati</taxon>
        <taxon>Actinomycetota</taxon>
        <taxon>Actinomycetes</taxon>
        <taxon>Streptosporangiales</taxon>
        <taxon>Thermomonosporaceae</taxon>
        <taxon>Actinomadura</taxon>
    </lineage>
</organism>
<dbReference type="Pfam" id="PF00042">
    <property type="entry name" value="Globin"/>
    <property type="match status" value="1"/>
</dbReference>
<evidence type="ECO:0000256" key="10">
    <source>
        <dbReference type="ARBA" id="ARBA00023014"/>
    </source>
</evidence>
<evidence type="ECO:0000256" key="12">
    <source>
        <dbReference type="ARBA" id="ARBA00048649"/>
    </source>
</evidence>
<dbReference type="Gene3D" id="1.10.490.10">
    <property type="entry name" value="Globins"/>
    <property type="match status" value="1"/>
</dbReference>
<evidence type="ECO:0000256" key="2">
    <source>
        <dbReference type="ARBA" id="ARBA00006401"/>
    </source>
</evidence>
<evidence type="ECO:0000256" key="7">
    <source>
        <dbReference type="ARBA" id="ARBA00022723"/>
    </source>
</evidence>
<evidence type="ECO:0000313" key="17">
    <source>
        <dbReference type="EMBL" id="MBO2445095.1"/>
    </source>
</evidence>
<dbReference type="Gene3D" id="3.40.50.80">
    <property type="entry name" value="Nucleotide-binding domain of ferredoxin-NADP reductase (FNR) module"/>
    <property type="match status" value="1"/>
</dbReference>
<dbReference type="CDD" id="cd06184">
    <property type="entry name" value="flavohem_like_fad_nad_binding"/>
    <property type="match status" value="1"/>
</dbReference>
<keyword evidence="7" id="KW-0479">Metal-binding</keyword>
<keyword evidence="6" id="KW-0001">2Fe-2S</keyword>
<evidence type="ECO:0000313" key="18">
    <source>
        <dbReference type="Proteomes" id="UP000666915"/>
    </source>
</evidence>
<evidence type="ECO:0000259" key="16">
    <source>
        <dbReference type="PROSITE" id="PS51384"/>
    </source>
</evidence>
<keyword evidence="14" id="KW-0813">Transport</keyword>
<dbReference type="PANTHER" id="PTHR43396:SF3">
    <property type="entry name" value="FLAVOHEMOPROTEIN"/>
    <property type="match status" value="1"/>
</dbReference>
<dbReference type="Gene3D" id="2.40.30.10">
    <property type="entry name" value="Translation factors"/>
    <property type="match status" value="1"/>
</dbReference>
<evidence type="ECO:0000256" key="3">
    <source>
        <dbReference type="ARBA" id="ARBA00012229"/>
    </source>
</evidence>
<gene>
    <name evidence="17" type="ORF">J4557_47085</name>
</gene>
<evidence type="ECO:0000259" key="15">
    <source>
        <dbReference type="PROSITE" id="PS01033"/>
    </source>
</evidence>
<keyword evidence="4 14" id="KW-0349">Heme</keyword>
<dbReference type="Pfam" id="PF00175">
    <property type="entry name" value="NAD_binding_1"/>
    <property type="match status" value="1"/>
</dbReference>
<feature type="domain" description="Globin" evidence="15">
    <location>
        <begin position="1"/>
        <end position="141"/>
    </location>
</feature>
<comment type="cofactor">
    <cofactor evidence="1">
        <name>heme b</name>
        <dbReference type="ChEBI" id="CHEBI:60344"/>
    </cofactor>
</comment>
<evidence type="ECO:0000256" key="11">
    <source>
        <dbReference type="ARBA" id="ARBA00023027"/>
    </source>
</evidence>
<comment type="similarity">
    <text evidence="14">Belongs to the globin family.</text>
</comment>
<dbReference type="InterPro" id="IPR000971">
    <property type="entry name" value="Globin"/>
</dbReference>
<evidence type="ECO:0000256" key="9">
    <source>
        <dbReference type="ARBA" id="ARBA00023004"/>
    </source>
</evidence>
<evidence type="ECO:0000256" key="5">
    <source>
        <dbReference type="ARBA" id="ARBA00022621"/>
    </source>
</evidence>
<evidence type="ECO:0000256" key="8">
    <source>
        <dbReference type="ARBA" id="ARBA00022857"/>
    </source>
</evidence>
<evidence type="ECO:0000256" key="14">
    <source>
        <dbReference type="RuleBase" id="RU000356"/>
    </source>
</evidence>
<accession>A0ABS3RFS7</accession>
<dbReference type="InterPro" id="IPR017938">
    <property type="entry name" value="Riboflavin_synthase-like_b-brl"/>
</dbReference>
<keyword evidence="18" id="KW-1185">Reference proteome</keyword>
<sequence>MLSSDHAAIVRATIPAVAAHGAEITGEFYDAMFAAHPELLHLFNQGNQANGEQRRALAGAVAAFAQHLVSEESSTPFQQMLSRIAHKHASLGIRPEQYTIVGRHLLEAVAKVLGDAVTPEVHAAWSEVYWLFATLLIAEEARLYQDAGRSADSACRPWRVAERVDEAEDTVSLVLEPADGGEVPAHRPGQYVSVVVTLPDGLRQPRQYTLSRAAGDGVLQITVRRVRGDDASPAGAVSTFLHETARPGVELELSAPFGDVVMEDDDAPLVLISAGIGVTPAAAMIDHVAAVRPGRRVLAVHADRSVRTHALRAQIAEAGARIPGFQQITWYEDLDGADAAAGGDADVRPGRVDVAALPLPPKARVFMCGPIPFMRAVRRGLLDAGVSDERIHYEVFGPDLWNGAA</sequence>
<dbReference type="InterPro" id="IPR017927">
    <property type="entry name" value="FAD-bd_FR_type"/>
</dbReference>
<comment type="similarity">
    <text evidence="2">In the C-terminal section; belongs to the flavoprotein pyridine nucleotide cytochrome reductase family.</text>
</comment>
<dbReference type="PROSITE" id="PS01033">
    <property type="entry name" value="GLOBIN"/>
    <property type="match status" value="1"/>
</dbReference>
<dbReference type="InterPro" id="IPR001433">
    <property type="entry name" value="OxRdtase_FAD/NAD-bd"/>
</dbReference>
<reference evidence="17 18" key="1">
    <citation type="submission" date="2021-03" db="EMBL/GenBank/DDBJ databases">
        <authorList>
            <person name="Kanchanasin P."/>
            <person name="Saeng-In P."/>
            <person name="Phongsopitanun W."/>
            <person name="Yuki M."/>
            <person name="Kudo T."/>
            <person name="Ohkuma M."/>
            <person name="Tanasupawat S."/>
        </authorList>
    </citation>
    <scope>NUCLEOTIDE SEQUENCE [LARGE SCALE GENOMIC DNA]</scope>
    <source>
        <strain evidence="17 18">L46</strain>
    </source>
</reference>
<evidence type="ECO:0000256" key="4">
    <source>
        <dbReference type="ARBA" id="ARBA00022617"/>
    </source>
</evidence>
<dbReference type="PANTHER" id="PTHR43396">
    <property type="entry name" value="FLAVOHEMOPROTEIN"/>
    <property type="match status" value="1"/>
</dbReference>
<comment type="caution">
    <text evidence="17">The sequence shown here is derived from an EMBL/GenBank/DDBJ whole genome shotgun (WGS) entry which is preliminary data.</text>
</comment>
<dbReference type="PRINTS" id="PR00371">
    <property type="entry name" value="FPNCR"/>
</dbReference>
<dbReference type="EC" id="1.14.12.17" evidence="3"/>
<dbReference type="InterPro" id="IPR039261">
    <property type="entry name" value="FNR_nucleotide-bd"/>
</dbReference>
<evidence type="ECO:0000256" key="13">
    <source>
        <dbReference type="ARBA" id="ARBA00049433"/>
    </source>
</evidence>
<name>A0ABS3RFS7_9ACTN</name>
<dbReference type="InterPro" id="IPR008333">
    <property type="entry name" value="Cbr1-like_FAD-bd_dom"/>
</dbReference>
<evidence type="ECO:0000256" key="6">
    <source>
        <dbReference type="ARBA" id="ARBA00022714"/>
    </source>
</evidence>
<comment type="catalytic activity">
    <reaction evidence="13">
        <text>2 nitric oxide + NADPH + 2 O2 = 2 nitrate + NADP(+) + H(+)</text>
        <dbReference type="Rhea" id="RHEA:19465"/>
        <dbReference type="ChEBI" id="CHEBI:15378"/>
        <dbReference type="ChEBI" id="CHEBI:15379"/>
        <dbReference type="ChEBI" id="CHEBI:16480"/>
        <dbReference type="ChEBI" id="CHEBI:17632"/>
        <dbReference type="ChEBI" id="CHEBI:57783"/>
        <dbReference type="ChEBI" id="CHEBI:58349"/>
        <dbReference type="EC" id="1.14.12.17"/>
    </reaction>
</comment>